<sequence>MYNIIFALSAQLFGKLLFSDNYTQNTIDSSKWSQIEVSNPYNGELQYYTNSSANAFINNNSLYIRALKQQYGSKNYTSAKLTTQNTKLFKYGKFDITAKLPIGLGIWPAFWLFSPDRADLLYSEIDFMEAVGAVPNKVWFSVHSNYGTADKKEHHTAGTQIEDINRQFHTYSVHWTPEYIKGLVDEIVYFQLNKKDIEKQYWHFDQEMFLILNLAVGGSWGGYAGICTDCFPQEIVVKSVNVYEYVGVKGLKMGGKIAIGVVVGILVVTGVIVAAVIYVKHTNRNTKQYVQKQKMITVTKNSNFI</sequence>
<comment type="caution">
    <text evidence="4">The sequence shown here is derived from an EMBL/GenBank/DDBJ whole genome shotgun (WGS) entry which is preliminary data.</text>
</comment>
<keyword evidence="4" id="KW-0378">Hydrolase</keyword>
<dbReference type="PANTHER" id="PTHR10963">
    <property type="entry name" value="GLYCOSYL HYDROLASE-RELATED"/>
    <property type="match status" value="1"/>
</dbReference>
<keyword evidence="2" id="KW-1133">Transmembrane helix</keyword>
<proteinExistence type="inferred from homology"/>
<dbReference type="Proteomes" id="UP001642409">
    <property type="component" value="Unassembled WGS sequence"/>
</dbReference>
<dbReference type="PANTHER" id="PTHR10963:SF55">
    <property type="entry name" value="GLYCOSIDE HYDROLASE FAMILY 16 PROTEIN"/>
    <property type="match status" value="1"/>
</dbReference>
<dbReference type="SUPFAM" id="SSF49899">
    <property type="entry name" value="Concanavalin A-like lectins/glucanases"/>
    <property type="match status" value="1"/>
</dbReference>
<reference evidence="5 6" key="2">
    <citation type="submission" date="2024-07" db="EMBL/GenBank/DDBJ databases">
        <authorList>
            <person name="Akdeniz Z."/>
        </authorList>
    </citation>
    <scope>NUCLEOTIDE SEQUENCE [LARGE SCALE GENOMIC DNA]</scope>
</reference>
<name>A0AA86PXM2_9EUKA</name>
<reference evidence="4" key="1">
    <citation type="submission" date="2023-06" db="EMBL/GenBank/DDBJ databases">
        <authorList>
            <person name="Kurt Z."/>
        </authorList>
    </citation>
    <scope>NUCLEOTIDE SEQUENCE</scope>
</reference>
<keyword evidence="6" id="KW-1185">Reference proteome</keyword>
<dbReference type="EMBL" id="CAXDID020000066">
    <property type="protein sequence ID" value="CAL6012545.1"/>
    <property type="molecule type" value="Genomic_DNA"/>
</dbReference>
<dbReference type="Gene3D" id="2.60.120.200">
    <property type="match status" value="1"/>
</dbReference>
<dbReference type="CDD" id="cd08023">
    <property type="entry name" value="GH16_laminarinase_like"/>
    <property type="match status" value="1"/>
</dbReference>
<organism evidence="4">
    <name type="scientific">Hexamita inflata</name>
    <dbReference type="NCBI Taxonomy" id="28002"/>
    <lineage>
        <taxon>Eukaryota</taxon>
        <taxon>Metamonada</taxon>
        <taxon>Diplomonadida</taxon>
        <taxon>Hexamitidae</taxon>
        <taxon>Hexamitinae</taxon>
        <taxon>Hexamita</taxon>
    </lineage>
</organism>
<keyword evidence="2" id="KW-0812">Transmembrane</keyword>
<evidence type="ECO:0000313" key="5">
    <source>
        <dbReference type="EMBL" id="CAL6012545.1"/>
    </source>
</evidence>
<evidence type="ECO:0000259" key="3">
    <source>
        <dbReference type="PROSITE" id="PS51762"/>
    </source>
</evidence>
<evidence type="ECO:0000256" key="2">
    <source>
        <dbReference type="SAM" id="Phobius"/>
    </source>
</evidence>
<dbReference type="InterPro" id="IPR000757">
    <property type="entry name" value="Beta-glucanase-like"/>
</dbReference>
<feature type="transmembrane region" description="Helical" evidence="2">
    <location>
        <begin position="257"/>
        <end position="279"/>
    </location>
</feature>
<dbReference type="GO" id="GO:0005975">
    <property type="term" value="P:carbohydrate metabolic process"/>
    <property type="evidence" value="ECO:0007669"/>
    <property type="project" value="InterPro"/>
</dbReference>
<evidence type="ECO:0000256" key="1">
    <source>
        <dbReference type="ARBA" id="ARBA00006865"/>
    </source>
</evidence>
<evidence type="ECO:0000313" key="4">
    <source>
        <dbReference type="EMBL" id="CAI9945648.1"/>
    </source>
</evidence>
<dbReference type="PROSITE" id="PS51762">
    <property type="entry name" value="GH16_2"/>
    <property type="match status" value="1"/>
</dbReference>
<dbReference type="AlphaFoldDB" id="A0AA86PXM2"/>
<evidence type="ECO:0000313" key="6">
    <source>
        <dbReference type="Proteomes" id="UP001642409"/>
    </source>
</evidence>
<dbReference type="InterPro" id="IPR050546">
    <property type="entry name" value="Glycosyl_Hydrlase_16"/>
</dbReference>
<comment type="similarity">
    <text evidence="1">Belongs to the glycosyl hydrolase 16 family.</text>
</comment>
<dbReference type="GO" id="GO:0004553">
    <property type="term" value="F:hydrolase activity, hydrolyzing O-glycosyl compounds"/>
    <property type="evidence" value="ECO:0007669"/>
    <property type="project" value="InterPro"/>
</dbReference>
<keyword evidence="2" id="KW-0472">Membrane</keyword>
<dbReference type="InterPro" id="IPR013320">
    <property type="entry name" value="ConA-like_dom_sf"/>
</dbReference>
<dbReference type="Pfam" id="PF00722">
    <property type="entry name" value="Glyco_hydro_16"/>
    <property type="match status" value="1"/>
</dbReference>
<accession>A0AA86PXM2</accession>
<feature type="domain" description="GH16" evidence="3">
    <location>
        <begin position="20"/>
        <end position="248"/>
    </location>
</feature>
<protein>
    <submittedName>
        <fullName evidence="4">Glycoside hydrolase family 16 protein</fullName>
    </submittedName>
    <submittedName>
        <fullName evidence="5">Glycoside_hydrolase family 16 protein</fullName>
    </submittedName>
</protein>
<dbReference type="EMBL" id="CATOUU010000747">
    <property type="protein sequence ID" value="CAI9945648.1"/>
    <property type="molecule type" value="Genomic_DNA"/>
</dbReference>
<gene>
    <name evidence="5" type="ORF">HINF_LOCUS23358</name>
    <name evidence="4" type="ORF">HINF_LOCUS33293</name>
</gene>